<dbReference type="AlphaFoldDB" id="A0A7S3UYX2"/>
<reference evidence="1" key="1">
    <citation type="submission" date="2021-01" db="EMBL/GenBank/DDBJ databases">
        <authorList>
            <person name="Corre E."/>
            <person name="Pelletier E."/>
            <person name="Niang G."/>
            <person name="Scheremetjew M."/>
            <person name="Finn R."/>
            <person name="Kale V."/>
            <person name="Holt S."/>
            <person name="Cochrane G."/>
            <person name="Meng A."/>
            <person name="Brown T."/>
            <person name="Cohen L."/>
        </authorList>
    </citation>
    <scope>NUCLEOTIDE SEQUENCE</scope>
    <source>
        <strain evidence="1">GSBS06</strain>
    </source>
</reference>
<accession>A0A7S3UYX2</accession>
<gene>
    <name evidence="1" type="ORF">ASTO00021_LOCUS11600</name>
</gene>
<proteinExistence type="predicted"/>
<sequence length="101" mass="11851">MHKTKTKGLKLETKRNQIHPLLLLQRWNRKFPKKCQIIAPTVHIIYDREVDNQHVHGSGSSITLQMWLQKLETNNIFDHTSHFDSGLTTFVKLMESKSMII</sequence>
<name>A0A7S3UYX2_9STRA</name>
<dbReference type="EMBL" id="HBIN01015291">
    <property type="protein sequence ID" value="CAE0441469.1"/>
    <property type="molecule type" value="Transcribed_RNA"/>
</dbReference>
<evidence type="ECO:0000313" key="1">
    <source>
        <dbReference type="EMBL" id="CAE0441469.1"/>
    </source>
</evidence>
<protein>
    <submittedName>
        <fullName evidence="1">Uncharacterized protein</fullName>
    </submittedName>
</protein>
<organism evidence="1">
    <name type="scientific">Aplanochytrium stocchinoi</name>
    <dbReference type="NCBI Taxonomy" id="215587"/>
    <lineage>
        <taxon>Eukaryota</taxon>
        <taxon>Sar</taxon>
        <taxon>Stramenopiles</taxon>
        <taxon>Bigyra</taxon>
        <taxon>Labyrinthulomycetes</taxon>
        <taxon>Thraustochytrida</taxon>
        <taxon>Thraustochytriidae</taxon>
        <taxon>Aplanochytrium</taxon>
    </lineage>
</organism>